<gene>
    <name evidence="1" type="ORF">SAMN05660845_1035</name>
</gene>
<dbReference type="Proteomes" id="UP000199604">
    <property type="component" value="Unassembled WGS sequence"/>
</dbReference>
<organism evidence="1 2">
    <name type="scientific">Flavobacterium swingsii</name>
    <dbReference type="NCBI Taxonomy" id="498292"/>
    <lineage>
        <taxon>Bacteria</taxon>
        <taxon>Pseudomonadati</taxon>
        <taxon>Bacteroidota</taxon>
        <taxon>Flavobacteriia</taxon>
        <taxon>Flavobacteriales</taxon>
        <taxon>Flavobacteriaceae</taxon>
        <taxon>Flavobacterium</taxon>
    </lineage>
</organism>
<dbReference type="AlphaFoldDB" id="A0A1I0WW31"/>
<dbReference type="OrthoDB" id="680581at2"/>
<protein>
    <submittedName>
        <fullName evidence="1">Uncharacterized protein</fullName>
    </submittedName>
</protein>
<keyword evidence="2" id="KW-1185">Reference proteome</keyword>
<dbReference type="EMBL" id="FOJT01000002">
    <property type="protein sequence ID" value="SFA92992.1"/>
    <property type="molecule type" value="Genomic_DNA"/>
</dbReference>
<accession>A0A1I0WW31</accession>
<dbReference type="RefSeq" id="WP_091474637.1">
    <property type="nucleotide sequence ID" value="NZ_FOJT01000002.1"/>
</dbReference>
<dbReference type="STRING" id="498292.SAMN05660845_1035"/>
<evidence type="ECO:0000313" key="2">
    <source>
        <dbReference type="Proteomes" id="UP000199604"/>
    </source>
</evidence>
<reference evidence="2" key="1">
    <citation type="submission" date="2016-10" db="EMBL/GenBank/DDBJ databases">
        <authorList>
            <person name="Varghese N."/>
            <person name="Submissions S."/>
        </authorList>
    </citation>
    <scope>NUCLEOTIDE SEQUENCE [LARGE SCALE GENOMIC DNA]</scope>
    <source>
        <strain evidence="2">DSM 21789</strain>
    </source>
</reference>
<evidence type="ECO:0000313" key="1">
    <source>
        <dbReference type="EMBL" id="SFA92992.1"/>
    </source>
</evidence>
<sequence length="74" mass="8810">MKTEAELSENILKMTMTIRNEFPELMKYLNEMQITIPDVVTPEINIKILQDYYESLQDLLRKYAPTHPSFINNF</sequence>
<name>A0A1I0WW31_9FLAO</name>
<proteinExistence type="predicted"/>